<protein>
    <recommendedName>
        <fullName evidence="3">Autotransporter domain-containing protein</fullName>
    </recommendedName>
</protein>
<proteinExistence type="predicted"/>
<accession>A0ABX3MLU1</accession>
<evidence type="ECO:0008006" key="3">
    <source>
        <dbReference type="Google" id="ProtNLM"/>
    </source>
</evidence>
<sequence length="194" mass="20457">MGCKSIWAPLAGPRWRGDLAAHLYMAPTERAKYGVFAALGDTSHESQTSWAIGAEAIWAVGARSSISARAGLGSVSPGSNDFVFARLSTRYGLSERTALTASLAVTDIDEFSFSARETTASLGLAHRIGHGPVTVSARIENSALSGSFASKDETRVVIGLTTRFGATGHGIRNQPFAPVRPLDTLFARGTFALD</sequence>
<organism evidence="1 2">
    <name type="scientific">Thioclava marina</name>
    <dbReference type="NCBI Taxonomy" id="1915077"/>
    <lineage>
        <taxon>Bacteria</taxon>
        <taxon>Pseudomonadati</taxon>
        <taxon>Pseudomonadota</taxon>
        <taxon>Alphaproteobacteria</taxon>
        <taxon>Rhodobacterales</taxon>
        <taxon>Paracoccaceae</taxon>
        <taxon>Thioclava</taxon>
    </lineage>
</organism>
<keyword evidence="2" id="KW-1185">Reference proteome</keyword>
<name>A0ABX3MLU1_9RHOB</name>
<dbReference type="EMBL" id="MPZS01000001">
    <property type="protein sequence ID" value="OOY12522.1"/>
    <property type="molecule type" value="Genomic_DNA"/>
</dbReference>
<evidence type="ECO:0000313" key="1">
    <source>
        <dbReference type="EMBL" id="OOY12522.1"/>
    </source>
</evidence>
<evidence type="ECO:0000313" key="2">
    <source>
        <dbReference type="Proteomes" id="UP000242224"/>
    </source>
</evidence>
<dbReference type="RefSeq" id="WP_078573160.1">
    <property type="nucleotide sequence ID" value="NZ_MPZS01000001.1"/>
</dbReference>
<comment type="caution">
    <text evidence="1">The sequence shown here is derived from an EMBL/GenBank/DDBJ whole genome shotgun (WGS) entry which is preliminary data.</text>
</comment>
<dbReference type="Proteomes" id="UP000242224">
    <property type="component" value="Unassembled WGS sequence"/>
</dbReference>
<reference evidence="1 2" key="1">
    <citation type="submission" date="2016-11" db="EMBL/GenBank/DDBJ databases">
        <title>A multilocus sequence analysis scheme for characterization of bacteria in the genus Thioclava.</title>
        <authorList>
            <person name="Liu Y."/>
            <person name="Shao Z."/>
        </authorList>
    </citation>
    <scope>NUCLEOTIDE SEQUENCE [LARGE SCALE GENOMIC DNA]</scope>
    <source>
        <strain evidence="1 2">11.10-0-13</strain>
    </source>
</reference>
<gene>
    <name evidence="1" type="ORF">BMG00_01305</name>
</gene>